<proteinExistence type="predicted"/>
<keyword evidence="1" id="KW-0472">Membrane</keyword>
<sequence length="138" mass="15308">MSVRRSGAAADARAAAARRGCSPTKTRRIKYQQFLSTATALWSMRVVSSFASVTCLITVYLLRKYFLRLNDVVHSFASRATDCCAVVLESQAETSLFYVFCSSIFCLSSSFFLLLLVVSSFLALFLLFYLFLNATSCA</sequence>
<feature type="transmembrane region" description="Helical" evidence="1">
    <location>
        <begin position="42"/>
        <end position="62"/>
    </location>
</feature>
<keyword evidence="3" id="KW-1185">Reference proteome</keyword>
<accession>A0A319AIL0</accession>
<name>A0A319AIL0_9EURO</name>
<organism evidence="2 3">
    <name type="scientific">Aspergillus saccharolyticus JOP 1030-1</name>
    <dbReference type="NCBI Taxonomy" id="1450539"/>
    <lineage>
        <taxon>Eukaryota</taxon>
        <taxon>Fungi</taxon>
        <taxon>Dikarya</taxon>
        <taxon>Ascomycota</taxon>
        <taxon>Pezizomycotina</taxon>
        <taxon>Eurotiomycetes</taxon>
        <taxon>Eurotiomycetidae</taxon>
        <taxon>Eurotiales</taxon>
        <taxon>Aspergillaceae</taxon>
        <taxon>Aspergillus</taxon>
        <taxon>Aspergillus subgen. Circumdati</taxon>
    </lineage>
</organism>
<evidence type="ECO:0000313" key="3">
    <source>
        <dbReference type="Proteomes" id="UP000248349"/>
    </source>
</evidence>
<dbReference type="Proteomes" id="UP000248349">
    <property type="component" value="Unassembled WGS sequence"/>
</dbReference>
<gene>
    <name evidence="2" type="ORF">BP01DRAFT_16216</name>
</gene>
<dbReference type="EMBL" id="KZ821227">
    <property type="protein sequence ID" value="PYH46482.1"/>
    <property type="molecule type" value="Genomic_DNA"/>
</dbReference>
<evidence type="ECO:0000313" key="2">
    <source>
        <dbReference type="EMBL" id="PYH46482.1"/>
    </source>
</evidence>
<dbReference type="GeneID" id="37071936"/>
<reference evidence="2 3" key="1">
    <citation type="submission" date="2016-12" db="EMBL/GenBank/DDBJ databases">
        <title>The genomes of Aspergillus section Nigri reveals drivers in fungal speciation.</title>
        <authorList>
            <consortium name="DOE Joint Genome Institute"/>
            <person name="Vesth T.C."/>
            <person name="Nybo J."/>
            <person name="Theobald S."/>
            <person name="Brandl J."/>
            <person name="Frisvad J.C."/>
            <person name="Nielsen K.F."/>
            <person name="Lyhne E.K."/>
            <person name="Kogle M.E."/>
            <person name="Kuo A."/>
            <person name="Riley R."/>
            <person name="Clum A."/>
            <person name="Nolan M."/>
            <person name="Lipzen A."/>
            <person name="Salamov A."/>
            <person name="Henrissat B."/>
            <person name="Wiebenga A."/>
            <person name="De Vries R.P."/>
            <person name="Grigoriev I.V."/>
            <person name="Mortensen U.H."/>
            <person name="Andersen M.R."/>
            <person name="Baker S.E."/>
        </authorList>
    </citation>
    <scope>NUCLEOTIDE SEQUENCE [LARGE SCALE GENOMIC DNA]</scope>
    <source>
        <strain evidence="2 3">JOP 1030-1</strain>
    </source>
</reference>
<keyword evidence="1" id="KW-1133">Transmembrane helix</keyword>
<dbReference type="AlphaFoldDB" id="A0A319AIL0"/>
<feature type="transmembrane region" description="Helical" evidence="1">
    <location>
        <begin position="111"/>
        <end position="132"/>
    </location>
</feature>
<protein>
    <submittedName>
        <fullName evidence="2">Uncharacterized protein</fullName>
    </submittedName>
</protein>
<keyword evidence="1" id="KW-0812">Transmembrane</keyword>
<evidence type="ECO:0000256" key="1">
    <source>
        <dbReference type="SAM" id="Phobius"/>
    </source>
</evidence>
<dbReference type="RefSeq" id="XP_025432464.1">
    <property type="nucleotide sequence ID" value="XM_025570708.1"/>
</dbReference>